<sequence>MEFIDKALYRSSQMDSMEYEANNFAGALLMPKRYS</sequence>
<gene>
    <name evidence="1" type="ORF">EIN43_14345</name>
</gene>
<proteinExistence type="predicted"/>
<organism evidence="1 2">
    <name type="scientific">Enterobacter hormaechei</name>
    <dbReference type="NCBI Taxonomy" id="158836"/>
    <lineage>
        <taxon>Bacteria</taxon>
        <taxon>Pseudomonadati</taxon>
        <taxon>Pseudomonadota</taxon>
        <taxon>Gammaproteobacteria</taxon>
        <taxon>Enterobacterales</taxon>
        <taxon>Enterobacteriaceae</taxon>
        <taxon>Enterobacter</taxon>
        <taxon>Enterobacter cloacae complex</taxon>
    </lineage>
</organism>
<evidence type="ECO:0000313" key="2">
    <source>
        <dbReference type="Proteomes" id="UP000318237"/>
    </source>
</evidence>
<protein>
    <submittedName>
        <fullName evidence="1">Uncharacterized protein</fullName>
    </submittedName>
</protein>
<accession>A0A4Y5ZPX1</accession>
<reference evidence="1 2" key="1">
    <citation type="submission" date="2019-06" db="EMBL/GenBank/DDBJ databases">
        <title>Whole genome sequencing of XDR Enterobacter.</title>
        <authorList>
            <person name="Gnana Soundari P."/>
            <person name="Vijayakumar R."/>
            <person name="Krishnan P."/>
        </authorList>
    </citation>
    <scope>NUCLEOTIDE SEQUENCE [LARGE SCALE GENOMIC DNA]</scope>
    <source>
        <strain evidence="1 2">C126</strain>
    </source>
</reference>
<evidence type="ECO:0000313" key="1">
    <source>
        <dbReference type="EMBL" id="QDE47824.1"/>
    </source>
</evidence>
<dbReference type="EMBL" id="CP041054">
    <property type="protein sequence ID" value="QDE47824.1"/>
    <property type="molecule type" value="Genomic_DNA"/>
</dbReference>
<dbReference type="Proteomes" id="UP000318237">
    <property type="component" value="Chromosome"/>
</dbReference>
<name>A0A4Y5ZPX1_9ENTR</name>
<dbReference type="AlphaFoldDB" id="A0A4Y5ZPX1"/>